<dbReference type="CDD" id="cd06224">
    <property type="entry name" value="REM"/>
    <property type="match status" value="1"/>
</dbReference>
<dbReference type="CDD" id="cd00155">
    <property type="entry name" value="RasGEF"/>
    <property type="match status" value="1"/>
</dbReference>
<feature type="compositionally biased region" description="Acidic residues" evidence="3">
    <location>
        <begin position="230"/>
        <end position="239"/>
    </location>
</feature>
<dbReference type="OMA" id="LYFRNFN"/>
<evidence type="ECO:0000256" key="3">
    <source>
        <dbReference type="SAM" id="MobiDB-lite"/>
    </source>
</evidence>
<feature type="compositionally biased region" description="Polar residues" evidence="3">
    <location>
        <begin position="126"/>
        <end position="148"/>
    </location>
</feature>
<dbReference type="PANTHER" id="PTHR23113:SF354">
    <property type="entry name" value="BUD SITE SELECTION PROTEIN 5"/>
    <property type="match status" value="1"/>
</dbReference>
<dbReference type="PANTHER" id="PTHR23113">
    <property type="entry name" value="GUANINE NUCLEOTIDE EXCHANGE FACTOR"/>
    <property type="match status" value="1"/>
</dbReference>
<dbReference type="EMBL" id="SWFT01000124">
    <property type="protein sequence ID" value="KAA8899312.1"/>
    <property type="molecule type" value="Genomic_DNA"/>
</dbReference>
<dbReference type="SUPFAM" id="SSF50044">
    <property type="entry name" value="SH3-domain"/>
    <property type="match status" value="1"/>
</dbReference>
<dbReference type="OrthoDB" id="546434at2759"/>
<reference evidence="6 7" key="1">
    <citation type="submission" date="2019-07" db="EMBL/GenBank/DDBJ databases">
        <title>Genome assembly of two rare yeast pathogens: Diutina rugosa and Trichomonascus ciferrii.</title>
        <authorList>
            <person name="Mixao V."/>
            <person name="Saus E."/>
            <person name="Hansen A."/>
            <person name="Lass-Flor C."/>
            <person name="Gabaldon T."/>
        </authorList>
    </citation>
    <scope>NUCLEOTIDE SEQUENCE [LARGE SCALE GENOMIC DNA]</scope>
    <source>
        <strain evidence="6 7">CBS 613</strain>
    </source>
</reference>
<dbReference type="Pfam" id="PF00617">
    <property type="entry name" value="RasGEF"/>
    <property type="match status" value="1"/>
</dbReference>
<comment type="caution">
    <text evidence="6">The sequence shown here is derived from an EMBL/GenBank/DDBJ whole genome shotgun (WGS) entry which is preliminary data.</text>
</comment>
<feature type="domain" description="Ras-GEF" evidence="4">
    <location>
        <begin position="993"/>
        <end position="1234"/>
    </location>
</feature>
<dbReference type="InterPro" id="IPR001895">
    <property type="entry name" value="RASGEF_cat_dom"/>
</dbReference>
<organism evidence="6 7">
    <name type="scientific">Diutina rugosa</name>
    <name type="common">Yeast</name>
    <name type="synonym">Candida rugosa</name>
    <dbReference type="NCBI Taxonomy" id="5481"/>
    <lineage>
        <taxon>Eukaryota</taxon>
        <taxon>Fungi</taxon>
        <taxon>Dikarya</taxon>
        <taxon>Ascomycota</taxon>
        <taxon>Saccharomycotina</taxon>
        <taxon>Pichiomycetes</taxon>
        <taxon>Debaryomycetaceae</taxon>
        <taxon>Diutina</taxon>
    </lineage>
</organism>
<dbReference type="Proteomes" id="UP000449547">
    <property type="component" value="Unassembled WGS sequence"/>
</dbReference>
<dbReference type="AlphaFoldDB" id="A0A642UHX5"/>
<accession>A0A642UHX5</accession>
<dbReference type="InterPro" id="IPR023578">
    <property type="entry name" value="Ras_GEF_dom_sf"/>
</dbReference>
<dbReference type="InterPro" id="IPR008937">
    <property type="entry name" value="Ras-like_GEF"/>
</dbReference>
<feature type="compositionally biased region" description="Acidic residues" evidence="3">
    <location>
        <begin position="24"/>
        <end position="35"/>
    </location>
</feature>
<dbReference type="PROSITE" id="PS50009">
    <property type="entry name" value="RASGEF_CAT"/>
    <property type="match status" value="1"/>
</dbReference>
<dbReference type="GO" id="GO:0005085">
    <property type="term" value="F:guanyl-nucleotide exchange factor activity"/>
    <property type="evidence" value="ECO:0007669"/>
    <property type="project" value="UniProtKB-KW"/>
</dbReference>
<dbReference type="Gene3D" id="1.20.870.10">
    <property type="entry name" value="Son of sevenless (SoS) protein Chain: S domain 1"/>
    <property type="match status" value="1"/>
</dbReference>
<dbReference type="Gene3D" id="1.10.840.10">
    <property type="entry name" value="Ras guanine-nucleotide exchange factors catalytic domain"/>
    <property type="match status" value="1"/>
</dbReference>
<dbReference type="RefSeq" id="XP_034010826.1">
    <property type="nucleotide sequence ID" value="XM_034157196.1"/>
</dbReference>
<feature type="domain" description="N-terminal Ras-GEF" evidence="5">
    <location>
        <begin position="729"/>
        <end position="855"/>
    </location>
</feature>
<dbReference type="Pfam" id="PF00618">
    <property type="entry name" value="RasGEF_N"/>
    <property type="match status" value="1"/>
</dbReference>
<evidence type="ECO:0000313" key="6">
    <source>
        <dbReference type="EMBL" id="KAA8899312.1"/>
    </source>
</evidence>
<dbReference type="VEuPathDB" id="FungiDB:DIURU_004334"/>
<dbReference type="GO" id="GO:0005886">
    <property type="term" value="C:plasma membrane"/>
    <property type="evidence" value="ECO:0007669"/>
    <property type="project" value="TreeGrafter"/>
</dbReference>
<evidence type="ECO:0000259" key="5">
    <source>
        <dbReference type="PROSITE" id="PS50212"/>
    </source>
</evidence>
<dbReference type="InterPro" id="IPR000651">
    <property type="entry name" value="Ras-like_Gua-exchang_fac_N"/>
</dbReference>
<dbReference type="GO" id="GO:0007265">
    <property type="term" value="P:Ras protein signal transduction"/>
    <property type="evidence" value="ECO:0007669"/>
    <property type="project" value="TreeGrafter"/>
</dbReference>
<protein>
    <submittedName>
        <fullName evidence="6">Uncharacterized protein</fullName>
    </submittedName>
</protein>
<keyword evidence="1 2" id="KW-0344">Guanine-nucleotide releasing factor</keyword>
<dbReference type="SMART" id="SM00147">
    <property type="entry name" value="RasGEF"/>
    <property type="match status" value="1"/>
</dbReference>
<dbReference type="InterPro" id="IPR036964">
    <property type="entry name" value="RASGEF_cat_dom_sf"/>
</dbReference>
<dbReference type="InterPro" id="IPR036028">
    <property type="entry name" value="SH3-like_dom_sf"/>
</dbReference>
<feature type="compositionally biased region" description="Low complexity" evidence="3">
    <location>
        <begin position="12"/>
        <end position="22"/>
    </location>
</feature>
<keyword evidence="7" id="KW-1185">Reference proteome</keyword>
<feature type="region of interest" description="Disordered" evidence="3">
    <location>
        <begin position="1"/>
        <end position="239"/>
    </location>
</feature>
<name>A0A642UHX5_DIURU</name>
<feature type="compositionally biased region" description="Low complexity" evidence="3">
    <location>
        <begin position="83"/>
        <end position="112"/>
    </location>
</feature>
<evidence type="ECO:0000256" key="1">
    <source>
        <dbReference type="ARBA" id="ARBA00022658"/>
    </source>
</evidence>
<dbReference type="GeneID" id="54782985"/>
<feature type="compositionally biased region" description="Pro residues" evidence="3">
    <location>
        <begin position="73"/>
        <end position="82"/>
    </location>
</feature>
<evidence type="ECO:0000313" key="7">
    <source>
        <dbReference type="Proteomes" id="UP000449547"/>
    </source>
</evidence>
<dbReference type="SUPFAM" id="SSF48366">
    <property type="entry name" value="Ras GEF"/>
    <property type="match status" value="1"/>
</dbReference>
<feature type="compositionally biased region" description="Acidic residues" evidence="3">
    <location>
        <begin position="45"/>
        <end position="58"/>
    </location>
</feature>
<evidence type="ECO:0000256" key="2">
    <source>
        <dbReference type="PROSITE-ProRule" id="PRU00168"/>
    </source>
</evidence>
<gene>
    <name evidence="6" type="ORF">DIURU_004334</name>
</gene>
<dbReference type="PROSITE" id="PS50212">
    <property type="entry name" value="RASGEF_NTER"/>
    <property type="match status" value="1"/>
</dbReference>
<dbReference type="Gene3D" id="2.30.30.40">
    <property type="entry name" value="SH3 Domains"/>
    <property type="match status" value="1"/>
</dbReference>
<proteinExistence type="predicted"/>
<sequence length="1275" mass="143805">MFQVPRKLARDSQTSTSSSVYSAGDDDFHFDDEAPLEAAAPMDHIEEEEEELGDELEADISTSTRNGNAEPIEPVPPQPVPQPVESVPQPSVVPQAADPVPEPAAAPQQAPEESGELHNKFHRLSMTLQQSKTNDQSQAFMSTFQQNVDKAAARQPQPIDTKRASYYARIHDNVPDDSFDASNASFDDADPHHKSPDPSPTVAGPDDEHDHLSLGQKSGSGPSGGLGLSVDEESVESVDDEDDLSTLFVRSLHPFDASSLQSDSDASICLSFDKDELAFVHTIDESGWGEVTLVESLQRGWVPMNYFAMAVIPGDDDEEEEDEEERDGIIPNSHYLRPLFHACGKFLINPLSHRNSKGKFTFSLRTVNSIRDGVRLLLQYTDCLSRSNEIVTKRPVVRKSRKSLLADWYNLMVKANEFKGTSNFGKIEILTLMVYQVTTTATIFLQVWSVESRQVIKRDNEKRLQSDMNNYPLLAVPPLAKTRITEINSLLYTYLGLIIGRLDLVEHNPIGCDILETLTHQIILLLRELLFISKTGSDFSNEKPSDLDASLDTLLSLVSDLVSGVKNLVVKTLNESSETHEVGIMHEYYYTPEGGDLIQVASRIIRSISKTIASIRKLLEVTGDFKLNSERSYPDYSRIKIEPQEFIRKCTLGIAKSNSAQFKQHQPIKPMQHNRYSLIRAGKTGELGITPGGANILHDVLLETEGASPFAVDQSPLVPIDEQELQVDQNGNLIGASFRGLVYTLTNETSPPDYFFVSTFFLCFRSLASSIDLTEELIQRFEPQGTDTTSSHMRNRRRLIVKMFQLWMESYWNAETDFSILTTLINFFNEGVSQFLPLDAMKLMEIAVKLSTRPSLVENEKKVLRSNRQLVIRSITAGRKSRKTNHSATVASGDQLVDQYELAKIHSNSSTESYQKNEMIASPQSSLLSKQAVAQVEHYVMQYRKILGESWTSLPAEEPYQPIEPHHMLASWYALCQQAGELPSYRPQLLEFNGLEIAKQLTILESYIFCVIKPDELLNQNFSSKRAHLRLAPNIRLSLLFTNCLSGYVLESILQPGLPLKARINMLKTWLKVAISCLYLRNFNSLAAIITSLQSHLITRLTEIWDELTPKYRELYDYLASIIHPDKNYHVYRSKLKQFLVVNSYAIPIVPYFSLFLQDLTFVTDGNPNYRRNPVNGEKLINIDKYLKITRIIADIELLQISYTGPSSSAKRGSNSSNNKEEDYFIHSLPALQELILLELYKVHQLNKHNDDRAWGLSCAIHPREQHHQQQQVHN</sequence>
<evidence type="ECO:0000259" key="4">
    <source>
        <dbReference type="PROSITE" id="PS50009"/>
    </source>
</evidence>